<sequence length="349" mass="38853">MTQPVPPAPQQLRAGGAGSGSARRGWISLGPASGPPSRGRVPPAPPQHGRARLRPAPPLLRLFSASSPPLLPLLRVADMAELEVGQHCGVPDCRQLDFLPFVCDGCSGVFCLQHRSRDAHGCSEVNIRNNSVKPDQHRSYPCSYKDCNGKELLPVLCPYCEKHFCLRHRHQSDHECEKLDTPKPRMAATQQLVQHIIDSKKSDEAKSKKRKGAKNSETAAKVALMKLKMHACGDKSLPQTERIYFQVFLPKANREKSKPMFFCSKWSIGKVVDFAASLASLKNDNNKSTSQKLRLCHTASGEALPFEHTLETWLSDKDYPLYNGGNIILEYLDNDVLFIEDPESYFIIQ</sequence>
<proteinExistence type="predicted"/>
<reference evidence="2" key="3">
    <citation type="submission" date="2025-09" db="UniProtKB">
        <authorList>
            <consortium name="Ensembl"/>
        </authorList>
    </citation>
    <scope>IDENTIFICATION</scope>
</reference>
<organism evidence="2 3">
    <name type="scientific">Corvus moneduloides</name>
    <name type="common">New Caledonian crow</name>
    <dbReference type="NCBI Taxonomy" id="1196302"/>
    <lineage>
        <taxon>Eukaryota</taxon>
        <taxon>Metazoa</taxon>
        <taxon>Chordata</taxon>
        <taxon>Craniata</taxon>
        <taxon>Vertebrata</taxon>
        <taxon>Euteleostomi</taxon>
        <taxon>Archelosauria</taxon>
        <taxon>Archosauria</taxon>
        <taxon>Dinosauria</taxon>
        <taxon>Saurischia</taxon>
        <taxon>Theropoda</taxon>
        <taxon>Coelurosauria</taxon>
        <taxon>Aves</taxon>
        <taxon>Neognathae</taxon>
        <taxon>Neoaves</taxon>
        <taxon>Telluraves</taxon>
        <taxon>Australaves</taxon>
        <taxon>Passeriformes</taxon>
        <taxon>Corvoidea</taxon>
        <taxon>Corvidae</taxon>
        <taxon>Corvus</taxon>
    </lineage>
</organism>
<dbReference type="PANTHER" id="PTHR14677">
    <property type="entry name" value="ARSENITE INDUCUBLE RNA ASSOCIATED PROTEIN AIP-1-RELATED"/>
    <property type="match status" value="1"/>
</dbReference>
<dbReference type="Ensembl" id="ENSCMUT00000002664.2">
    <property type="protein sequence ID" value="ENSCMUP00000002459.2"/>
    <property type="gene ID" value="ENSCMUG00000001711.2"/>
</dbReference>
<dbReference type="SMART" id="SM00154">
    <property type="entry name" value="ZnF_AN1"/>
    <property type="match status" value="2"/>
</dbReference>
<dbReference type="Gene3D" id="4.10.1110.10">
    <property type="entry name" value="AN1-like Zinc finger"/>
    <property type="match status" value="2"/>
</dbReference>
<reference evidence="2" key="2">
    <citation type="submission" date="2025-08" db="UniProtKB">
        <authorList>
            <consortium name="Ensembl"/>
        </authorList>
    </citation>
    <scope>IDENTIFICATION</scope>
</reference>
<evidence type="ECO:0000313" key="2">
    <source>
        <dbReference type="Ensembl" id="ENSCMUP00000002459.2"/>
    </source>
</evidence>
<dbReference type="AlphaFoldDB" id="A0A8C3GSJ7"/>
<dbReference type="GO" id="GO:0035617">
    <property type="term" value="P:stress granule disassembly"/>
    <property type="evidence" value="ECO:0007669"/>
    <property type="project" value="TreeGrafter"/>
</dbReference>
<evidence type="ECO:0000256" key="1">
    <source>
        <dbReference type="SAM" id="MobiDB-lite"/>
    </source>
</evidence>
<dbReference type="GO" id="GO:0008270">
    <property type="term" value="F:zinc ion binding"/>
    <property type="evidence" value="ECO:0007669"/>
    <property type="project" value="InterPro"/>
</dbReference>
<gene>
    <name evidence="2" type="primary">ZFAND1</name>
</gene>
<dbReference type="Pfam" id="PF01428">
    <property type="entry name" value="zf-AN1"/>
    <property type="match status" value="2"/>
</dbReference>
<dbReference type="SUPFAM" id="SSF118310">
    <property type="entry name" value="AN1-like Zinc finger"/>
    <property type="match status" value="2"/>
</dbReference>
<protein>
    <submittedName>
        <fullName evidence="2">Zinc finger AN1-type containing 1</fullName>
    </submittedName>
</protein>
<dbReference type="PROSITE" id="PS51039">
    <property type="entry name" value="ZF_AN1"/>
    <property type="match status" value="2"/>
</dbReference>
<dbReference type="Pfam" id="PF25327">
    <property type="entry name" value="UBL_ZFAND1"/>
    <property type="match status" value="1"/>
</dbReference>
<dbReference type="Proteomes" id="UP000694553">
    <property type="component" value="Unassembled WGS sequence"/>
</dbReference>
<dbReference type="InterPro" id="IPR035896">
    <property type="entry name" value="AN1-like_Znf"/>
</dbReference>
<keyword evidence="3" id="KW-1185">Reference proteome</keyword>
<dbReference type="InterPro" id="IPR057358">
    <property type="entry name" value="UBL_ZFAND1-like"/>
</dbReference>
<dbReference type="PANTHER" id="PTHR14677:SF37">
    <property type="entry name" value="AN1-TYPE ZINC FINGER PROTEIN 1"/>
    <property type="match status" value="1"/>
</dbReference>
<evidence type="ECO:0000313" key="3">
    <source>
        <dbReference type="Proteomes" id="UP000694553"/>
    </source>
</evidence>
<reference evidence="3" key="1">
    <citation type="submission" date="2019-10" db="EMBL/GenBank/DDBJ databases">
        <title>Corvus moneduloides (New Caledonian crow) genome, bCorMon1, primary haplotype.</title>
        <authorList>
            <person name="Rutz C."/>
            <person name="Fungtammasan C."/>
            <person name="Mountcastle J."/>
            <person name="Formenti G."/>
            <person name="Chow W."/>
            <person name="Howe K."/>
            <person name="Steele M.P."/>
            <person name="Fernandes J."/>
            <person name="Gilbert M.T.P."/>
            <person name="Fedrigo O."/>
            <person name="Jarvis E.D."/>
            <person name="Gemmell N."/>
        </authorList>
    </citation>
    <scope>NUCLEOTIDE SEQUENCE [LARGE SCALE GENOMIC DNA]</scope>
</reference>
<accession>A0A8C3GSJ7</accession>
<feature type="compositionally biased region" description="Low complexity" evidence="1">
    <location>
        <begin position="20"/>
        <end position="41"/>
    </location>
</feature>
<dbReference type="GO" id="GO:0010494">
    <property type="term" value="C:cytoplasmic stress granule"/>
    <property type="evidence" value="ECO:0007669"/>
    <property type="project" value="TreeGrafter"/>
</dbReference>
<dbReference type="InterPro" id="IPR000058">
    <property type="entry name" value="Znf_AN1"/>
</dbReference>
<dbReference type="OMA" id="RQYCLKH"/>
<feature type="region of interest" description="Disordered" evidence="1">
    <location>
        <begin position="1"/>
        <end position="53"/>
    </location>
</feature>
<name>A0A8C3GSJ7_CORMO</name>
<accession>A0A8U7M5J4</accession>